<feature type="transmembrane region" description="Helical" evidence="6">
    <location>
        <begin position="74"/>
        <end position="96"/>
    </location>
</feature>
<feature type="transmembrane region" description="Helical" evidence="6">
    <location>
        <begin position="231"/>
        <end position="254"/>
    </location>
</feature>
<keyword evidence="2" id="KW-0813">Transport</keyword>
<evidence type="ECO:0000256" key="3">
    <source>
        <dbReference type="ARBA" id="ARBA00022692"/>
    </source>
</evidence>
<evidence type="ECO:0000256" key="1">
    <source>
        <dbReference type="ARBA" id="ARBA00004141"/>
    </source>
</evidence>
<feature type="transmembrane region" description="Helical" evidence="6">
    <location>
        <begin position="12"/>
        <end position="39"/>
    </location>
</feature>
<gene>
    <name evidence="7" type="ORF">IAB88_07770</name>
</gene>
<dbReference type="SUPFAM" id="SSF103473">
    <property type="entry name" value="MFS general substrate transporter"/>
    <property type="match status" value="1"/>
</dbReference>
<dbReference type="GO" id="GO:0022857">
    <property type="term" value="F:transmembrane transporter activity"/>
    <property type="evidence" value="ECO:0007669"/>
    <property type="project" value="InterPro"/>
</dbReference>
<dbReference type="InterPro" id="IPR036259">
    <property type="entry name" value="MFS_trans_sf"/>
</dbReference>
<feature type="transmembrane region" description="Helical" evidence="6">
    <location>
        <begin position="154"/>
        <end position="174"/>
    </location>
</feature>
<keyword evidence="4 6" id="KW-1133">Transmembrane helix</keyword>
<evidence type="ECO:0000256" key="4">
    <source>
        <dbReference type="ARBA" id="ARBA00022989"/>
    </source>
</evidence>
<name>A0A9D9IRK5_9BACT</name>
<evidence type="ECO:0000256" key="2">
    <source>
        <dbReference type="ARBA" id="ARBA00022448"/>
    </source>
</evidence>
<dbReference type="EMBL" id="JADIMC010000088">
    <property type="protein sequence ID" value="MBO8476875.1"/>
    <property type="molecule type" value="Genomic_DNA"/>
</dbReference>
<dbReference type="Gene3D" id="1.20.1250.20">
    <property type="entry name" value="MFS general substrate transporter like domains"/>
    <property type="match status" value="2"/>
</dbReference>
<feature type="transmembrane region" description="Helical" evidence="6">
    <location>
        <begin position="186"/>
        <end position="210"/>
    </location>
</feature>
<feature type="transmembrane region" description="Helical" evidence="6">
    <location>
        <begin position="45"/>
        <end position="62"/>
    </location>
</feature>
<evidence type="ECO:0000256" key="6">
    <source>
        <dbReference type="SAM" id="Phobius"/>
    </source>
</evidence>
<feature type="transmembrane region" description="Helical" evidence="6">
    <location>
        <begin position="102"/>
        <end position="120"/>
    </location>
</feature>
<comment type="subcellular location">
    <subcellularLocation>
        <location evidence="1">Membrane</location>
        <topology evidence="1">Multi-pass membrane protein</topology>
    </subcellularLocation>
</comment>
<proteinExistence type="predicted"/>
<feature type="transmembrane region" description="Helical" evidence="6">
    <location>
        <begin position="418"/>
        <end position="436"/>
    </location>
</feature>
<feature type="transmembrane region" description="Helical" evidence="6">
    <location>
        <begin position="349"/>
        <end position="373"/>
    </location>
</feature>
<dbReference type="AlphaFoldDB" id="A0A9D9IRK5"/>
<dbReference type="Proteomes" id="UP000823598">
    <property type="component" value="Unassembled WGS sequence"/>
</dbReference>
<keyword evidence="5 6" id="KW-0472">Membrane</keyword>
<dbReference type="InterPro" id="IPR004752">
    <property type="entry name" value="AmpG_permease/AT-1"/>
</dbReference>
<accession>A0A9D9IRK5</accession>
<dbReference type="GO" id="GO:0016020">
    <property type="term" value="C:membrane"/>
    <property type="evidence" value="ECO:0007669"/>
    <property type="project" value="UniProtKB-SubCell"/>
</dbReference>
<feature type="transmembrane region" description="Helical" evidence="6">
    <location>
        <begin position="287"/>
        <end position="309"/>
    </location>
</feature>
<dbReference type="PANTHER" id="PTHR12778">
    <property type="entry name" value="SOLUTE CARRIER FAMILY 33 ACETYL-COA TRANSPORTER -RELATED"/>
    <property type="match status" value="1"/>
</dbReference>
<dbReference type="InterPro" id="IPR011701">
    <property type="entry name" value="MFS"/>
</dbReference>
<feature type="transmembrane region" description="Helical" evidence="6">
    <location>
        <begin position="316"/>
        <end position="337"/>
    </location>
</feature>
<reference evidence="7" key="1">
    <citation type="submission" date="2020-10" db="EMBL/GenBank/DDBJ databases">
        <authorList>
            <person name="Gilroy R."/>
        </authorList>
    </citation>
    <scope>NUCLEOTIDE SEQUENCE</scope>
    <source>
        <strain evidence="7">6919</strain>
    </source>
</reference>
<feature type="transmembrane region" description="Helical" evidence="6">
    <location>
        <begin position="385"/>
        <end position="406"/>
    </location>
</feature>
<evidence type="ECO:0000313" key="7">
    <source>
        <dbReference type="EMBL" id="MBO8476875.1"/>
    </source>
</evidence>
<dbReference type="PANTHER" id="PTHR12778:SF10">
    <property type="entry name" value="MAJOR FACILITATOR SUPERFAMILY DOMAIN-CONTAINING PROTEIN 3"/>
    <property type="match status" value="1"/>
</dbReference>
<evidence type="ECO:0000313" key="8">
    <source>
        <dbReference type="Proteomes" id="UP000823598"/>
    </source>
</evidence>
<keyword evidence="3 6" id="KW-0812">Transmembrane</keyword>
<reference evidence="7" key="2">
    <citation type="journal article" date="2021" name="PeerJ">
        <title>Extensive microbial diversity within the chicken gut microbiome revealed by metagenomics and culture.</title>
        <authorList>
            <person name="Gilroy R."/>
            <person name="Ravi A."/>
            <person name="Getino M."/>
            <person name="Pursley I."/>
            <person name="Horton D.L."/>
            <person name="Alikhan N.F."/>
            <person name="Baker D."/>
            <person name="Gharbi K."/>
            <person name="Hall N."/>
            <person name="Watson M."/>
            <person name="Adriaenssens E.M."/>
            <person name="Foster-Nyarko E."/>
            <person name="Jarju S."/>
            <person name="Secka A."/>
            <person name="Antonio M."/>
            <person name="Oren A."/>
            <person name="Chaudhuri R.R."/>
            <person name="La Ragione R."/>
            <person name="Hildebrand F."/>
            <person name="Pallen M.J."/>
        </authorList>
    </citation>
    <scope>NUCLEOTIDE SEQUENCE</scope>
    <source>
        <strain evidence="7">6919</strain>
    </source>
</reference>
<comment type="caution">
    <text evidence="7">The sequence shown here is derived from an EMBL/GenBank/DDBJ whole genome shotgun (WGS) entry which is preliminary data.</text>
</comment>
<protein>
    <submittedName>
        <fullName evidence="7">MFS transporter</fullName>
    </submittedName>
</protein>
<evidence type="ECO:0000256" key="5">
    <source>
        <dbReference type="ARBA" id="ARBA00023136"/>
    </source>
</evidence>
<sequence length="449" mass="49383">MSKVTTRNPWAWIPTLYFAQGIPFIFINMVTMVLFTQLGMSETDAALYTGWLYLPWVIKPFWGPIVDILKTKRWWTVVMQICVAVGLAGIAFTLPLPNKEEIAAGMPVSAFAVCLFFYFITAFCSATHDIASDGFYMLALNTNQQSMFVGIRSTFYRCANVFGQGGLVMIAGALEAYFGTAAAWKWTVASCAAFFALVSIWHIFILPVPVADKAVGGENEQQGIKGILKGFVGSFVTFFKKKHVVLAMLFMLLYRLPEAQVVKLCQPFLLASREAGGLGMTQMEVGFAYGTLAIIGLTVGGIIGGICASRGGLRKWIWPMALATSLNCVAYIILSTLQPDYSTVAGKAITFSAIILEQFAYGFGFTAFMLFMMYFAEGPYKTSHYAICTAFMALGMMLPGMAAGWIKEVMLGNSYINFFLWVLGCNLATWLVTALVRRHIDPAYGAKQN</sequence>
<organism evidence="7 8">
    <name type="scientific">Candidatus Limisoma faecipullorum</name>
    <dbReference type="NCBI Taxonomy" id="2840854"/>
    <lineage>
        <taxon>Bacteria</taxon>
        <taxon>Pseudomonadati</taxon>
        <taxon>Bacteroidota</taxon>
        <taxon>Bacteroidia</taxon>
        <taxon>Bacteroidales</taxon>
        <taxon>Candidatus Limisoma</taxon>
    </lineage>
</organism>
<dbReference type="Pfam" id="PF07690">
    <property type="entry name" value="MFS_1"/>
    <property type="match status" value="1"/>
</dbReference>